<sequence>VSVNGAPARASPVIILTFERDPPPLSLSLSLFPMHRVYELPDSEAAGVSSPSFWRASPAFHRFSHSFRKIENV</sequence>
<reference evidence="1 2" key="1">
    <citation type="submission" date="2016-03" db="EMBL/GenBank/DDBJ databases">
        <title>Trachymyrmex septentrionalis WGS genome.</title>
        <authorList>
            <person name="Nygaard S."/>
            <person name="Hu H."/>
            <person name="Boomsma J."/>
            <person name="Zhang G."/>
        </authorList>
    </citation>
    <scope>NUCLEOTIDE SEQUENCE [LARGE SCALE GENOMIC DNA]</scope>
    <source>
        <strain evidence="1">Tsep2-gDNA-1</strain>
        <tissue evidence="1">Whole body</tissue>
    </source>
</reference>
<proteinExistence type="predicted"/>
<protein>
    <submittedName>
        <fullName evidence="1">Uncharacterized protein</fullName>
    </submittedName>
</protein>
<keyword evidence="2" id="KW-1185">Reference proteome</keyword>
<accession>A0A195FB41</accession>
<dbReference type="EMBL" id="KQ981693">
    <property type="protein sequence ID" value="KYN37840.1"/>
    <property type="molecule type" value="Genomic_DNA"/>
</dbReference>
<organism evidence="1 2">
    <name type="scientific">Trachymyrmex septentrionalis</name>
    <dbReference type="NCBI Taxonomy" id="34720"/>
    <lineage>
        <taxon>Eukaryota</taxon>
        <taxon>Metazoa</taxon>
        <taxon>Ecdysozoa</taxon>
        <taxon>Arthropoda</taxon>
        <taxon>Hexapoda</taxon>
        <taxon>Insecta</taxon>
        <taxon>Pterygota</taxon>
        <taxon>Neoptera</taxon>
        <taxon>Endopterygota</taxon>
        <taxon>Hymenoptera</taxon>
        <taxon>Apocrita</taxon>
        <taxon>Aculeata</taxon>
        <taxon>Formicoidea</taxon>
        <taxon>Formicidae</taxon>
        <taxon>Myrmicinae</taxon>
        <taxon>Trachymyrmex</taxon>
    </lineage>
</organism>
<name>A0A195FB41_9HYME</name>
<dbReference type="AlphaFoldDB" id="A0A195FB41"/>
<feature type="non-terminal residue" evidence="1">
    <location>
        <position position="1"/>
    </location>
</feature>
<dbReference type="Proteomes" id="UP000078541">
    <property type="component" value="Unassembled WGS sequence"/>
</dbReference>
<evidence type="ECO:0000313" key="2">
    <source>
        <dbReference type="Proteomes" id="UP000078541"/>
    </source>
</evidence>
<gene>
    <name evidence="1" type="ORF">ALC56_08039</name>
</gene>
<evidence type="ECO:0000313" key="1">
    <source>
        <dbReference type="EMBL" id="KYN37840.1"/>
    </source>
</evidence>